<name>S4VV27_9VIRU</name>
<keyword evidence="1" id="KW-0812">Transmembrane</keyword>
<dbReference type="EMBL" id="KC977571">
    <property type="protein sequence ID" value="AGO84223.2"/>
    <property type="molecule type" value="Genomic_DNA"/>
</dbReference>
<accession>S4VV27</accession>
<evidence type="ECO:0000313" key="3">
    <source>
        <dbReference type="Proteomes" id="UP000204584"/>
    </source>
</evidence>
<keyword evidence="3" id="KW-1185">Reference proteome</keyword>
<protein>
    <submittedName>
        <fullName evidence="2">Uncharacterized protein</fullName>
    </submittedName>
</protein>
<reference evidence="2 3" key="1">
    <citation type="journal article" date="2013" name="Science">
        <title>Pandoraviruses: amoeba viruses with genomes up to 2.5 Mb reaching that of parasitic eukaryotes.</title>
        <authorList>
            <person name="Philippe N."/>
            <person name="Legendre M."/>
            <person name="Doutre G."/>
            <person name="Coute Y."/>
            <person name="Poirot O."/>
            <person name="Lescot M."/>
            <person name="Arslan D."/>
            <person name="Seltzer V."/>
            <person name="Bertaux L."/>
            <person name="Bruley C."/>
            <person name="Garin J."/>
            <person name="Claverie J.M."/>
            <person name="Abergel C."/>
        </authorList>
    </citation>
    <scope>NUCLEOTIDE SEQUENCE [LARGE SCALE GENOMIC DNA]</scope>
</reference>
<keyword evidence="1" id="KW-1133">Transmembrane helix</keyword>
<dbReference type="Proteomes" id="UP000204584">
    <property type="component" value="Segment"/>
</dbReference>
<evidence type="ECO:0000313" key="2">
    <source>
        <dbReference type="EMBL" id="AGO84223.2"/>
    </source>
</evidence>
<dbReference type="GeneID" id="16606010"/>
<sequence>MDRGEAWIAYTRGAPRGAGLVVRVLAAAVGLLATLVATSYCAAATDRLGSCRLLSVPDAVARRRQRQAGTLRHLAAGLPLGRPMRPAPLRTP</sequence>
<dbReference type="RefSeq" id="YP_008437293.2">
    <property type="nucleotide sequence ID" value="NC_022098.1"/>
</dbReference>
<dbReference type="KEGG" id="vg:16606010"/>
<gene>
    <name evidence="2" type="ORF">psal_cds_462</name>
</gene>
<keyword evidence="1" id="KW-0472">Membrane</keyword>
<feature type="transmembrane region" description="Helical" evidence="1">
    <location>
        <begin position="20"/>
        <end position="43"/>
    </location>
</feature>
<proteinExistence type="predicted"/>
<evidence type="ECO:0000256" key="1">
    <source>
        <dbReference type="SAM" id="Phobius"/>
    </source>
</evidence>
<organism evidence="2 3">
    <name type="scientific">Pandoravirus salinus</name>
    <dbReference type="NCBI Taxonomy" id="1349410"/>
    <lineage>
        <taxon>Viruses</taxon>
        <taxon>Pandoravirus</taxon>
    </lineage>
</organism>